<dbReference type="AlphaFoldDB" id="A0AAD8Q1Y7"/>
<comment type="caution">
    <text evidence="2">The sequence shown here is derived from an EMBL/GenBank/DDBJ whole genome shotgun (WGS) entry which is preliminary data.</text>
</comment>
<organism evidence="2 3">
    <name type="scientific">Colletotrichum navitas</name>
    <dbReference type="NCBI Taxonomy" id="681940"/>
    <lineage>
        <taxon>Eukaryota</taxon>
        <taxon>Fungi</taxon>
        <taxon>Dikarya</taxon>
        <taxon>Ascomycota</taxon>
        <taxon>Pezizomycotina</taxon>
        <taxon>Sordariomycetes</taxon>
        <taxon>Hypocreomycetidae</taxon>
        <taxon>Glomerellales</taxon>
        <taxon>Glomerellaceae</taxon>
        <taxon>Colletotrichum</taxon>
        <taxon>Colletotrichum graminicola species complex</taxon>
    </lineage>
</organism>
<feature type="compositionally biased region" description="Low complexity" evidence="1">
    <location>
        <begin position="91"/>
        <end position="101"/>
    </location>
</feature>
<dbReference type="Proteomes" id="UP001230504">
    <property type="component" value="Unassembled WGS sequence"/>
</dbReference>
<feature type="compositionally biased region" description="Low complexity" evidence="1">
    <location>
        <begin position="62"/>
        <end position="74"/>
    </location>
</feature>
<evidence type="ECO:0000313" key="3">
    <source>
        <dbReference type="Proteomes" id="UP001230504"/>
    </source>
</evidence>
<dbReference type="RefSeq" id="XP_060415573.1">
    <property type="nucleotide sequence ID" value="XM_060551100.1"/>
</dbReference>
<feature type="compositionally biased region" description="Low complexity" evidence="1">
    <location>
        <begin position="113"/>
        <end position="124"/>
    </location>
</feature>
<accession>A0AAD8Q1Y7</accession>
<proteinExistence type="predicted"/>
<protein>
    <submittedName>
        <fullName evidence="2">Uncharacterized protein</fullName>
    </submittedName>
</protein>
<feature type="region of interest" description="Disordered" evidence="1">
    <location>
        <begin position="54"/>
        <end position="133"/>
    </location>
</feature>
<dbReference type="EMBL" id="JAHLJV010000020">
    <property type="protein sequence ID" value="KAK1594390.1"/>
    <property type="molecule type" value="Genomic_DNA"/>
</dbReference>
<evidence type="ECO:0000256" key="1">
    <source>
        <dbReference type="SAM" id="MobiDB-lite"/>
    </source>
</evidence>
<evidence type="ECO:0000313" key="2">
    <source>
        <dbReference type="EMBL" id="KAK1594390.1"/>
    </source>
</evidence>
<sequence>MLRVVVPAQRTTCPRTVLLPDMSSANNGSTWPGTWTATSRLIPVASTRRCFAWPSPPPPPSITGSTSTPTSFTTYGQDTERQTVLRSRAASPSSPDISFPIPILPPLQERHGTTQPHQDQTHTPAWAPATHQNSSKMVHLRTMIRILESRFLEAARNPPAGWPNGKASDYDPASPPSLPSDIRVGGGASQVIRRFWVRPPGWSSLLSCFFLAYSSLPFPTKPPEVELTWLAWLLFASTSVQTIHLSITHRPRLCRHPPSSEFAHRGAVTMVSLGHDATRCRVFTS</sequence>
<dbReference type="GeneID" id="85435340"/>
<name>A0AAD8Q1Y7_9PEZI</name>
<gene>
    <name evidence="2" type="ORF">LY79DRAFT_155400</name>
</gene>
<keyword evidence="3" id="KW-1185">Reference proteome</keyword>
<reference evidence="2" key="1">
    <citation type="submission" date="2021-06" db="EMBL/GenBank/DDBJ databases">
        <title>Comparative genomics, transcriptomics and evolutionary studies reveal genomic signatures of adaptation to plant cell wall in hemibiotrophic fungi.</title>
        <authorList>
            <consortium name="DOE Joint Genome Institute"/>
            <person name="Baroncelli R."/>
            <person name="Diaz J.F."/>
            <person name="Benocci T."/>
            <person name="Peng M."/>
            <person name="Battaglia E."/>
            <person name="Haridas S."/>
            <person name="Andreopoulos W."/>
            <person name="Labutti K."/>
            <person name="Pangilinan J."/>
            <person name="Floch G.L."/>
            <person name="Makela M.R."/>
            <person name="Henrissat B."/>
            <person name="Grigoriev I.V."/>
            <person name="Crouch J.A."/>
            <person name="De Vries R.P."/>
            <person name="Sukno S.A."/>
            <person name="Thon M.R."/>
        </authorList>
    </citation>
    <scope>NUCLEOTIDE SEQUENCE</scope>
    <source>
        <strain evidence="2">CBS 125086</strain>
    </source>
</reference>